<reference evidence="1 2" key="1">
    <citation type="submission" date="2023-02" db="EMBL/GenBank/DDBJ databases">
        <title>LHISI_Scaffold_Assembly.</title>
        <authorList>
            <person name="Stuart O.P."/>
            <person name="Cleave R."/>
            <person name="Magrath M.J.L."/>
            <person name="Mikheyev A.S."/>
        </authorList>
    </citation>
    <scope>NUCLEOTIDE SEQUENCE [LARGE SCALE GENOMIC DNA]</scope>
    <source>
        <strain evidence="1">Daus_M_001</strain>
        <tissue evidence="1">Leg muscle</tissue>
    </source>
</reference>
<proteinExistence type="predicted"/>
<accession>A0ABQ9HN60</accession>
<name>A0ABQ9HN60_9NEOP</name>
<dbReference type="EMBL" id="JARBHB010000004">
    <property type="protein sequence ID" value="KAJ8885793.1"/>
    <property type="molecule type" value="Genomic_DNA"/>
</dbReference>
<keyword evidence="2" id="KW-1185">Reference proteome</keyword>
<protein>
    <submittedName>
        <fullName evidence="1">Uncharacterized protein</fullName>
    </submittedName>
</protein>
<evidence type="ECO:0000313" key="1">
    <source>
        <dbReference type="EMBL" id="KAJ8885793.1"/>
    </source>
</evidence>
<organism evidence="1 2">
    <name type="scientific">Dryococelus australis</name>
    <dbReference type="NCBI Taxonomy" id="614101"/>
    <lineage>
        <taxon>Eukaryota</taxon>
        <taxon>Metazoa</taxon>
        <taxon>Ecdysozoa</taxon>
        <taxon>Arthropoda</taxon>
        <taxon>Hexapoda</taxon>
        <taxon>Insecta</taxon>
        <taxon>Pterygota</taxon>
        <taxon>Neoptera</taxon>
        <taxon>Polyneoptera</taxon>
        <taxon>Phasmatodea</taxon>
        <taxon>Verophasmatodea</taxon>
        <taxon>Anareolatae</taxon>
        <taxon>Phasmatidae</taxon>
        <taxon>Eurycanthinae</taxon>
        <taxon>Dryococelus</taxon>
    </lineage>
</organism>
<evidence type="ECO:0000313" key="2">
    <source>
        <dbReference type="Proteomes" id="UP001159363"/>
    </source>
</evidence>
<comment type="caution">
    <text evidence="1">The sequence shown here is derived from an EMBL/GenBank/DDBJ whole genome shotgun (WGS) entry which is preliminary data.</text>
</comment>
<dbReference type="Proteomes" id="UP001159363">
    <property type="component" value="Chromosome X"/>
</dbReference>
<sequence length="121" mass="13828">MSPVKTFFRYVVPITVNETVADPEMLEMVHSVSFPLSMNEDKLSLLYKGTANDPTLQLVTELQGKEECKYYYNLQKDIHVADGIVFLSHEIIVPDPGSLRLIVLKWVHKGHQGNEKTRARE</sequence>
<gene>
    <name evidence="1" type="ORF">PR048_011993</name>
</gene>